<keyword evidence="2" id="KW-1185">Reference proteome</keyword>
<accession>A0A2H3D0B3</accession>
<protein>
    <submittedName>
        <fullName evidence="1">Uncharacterized protein</fullName>
    </submittedName>
</protein>
<dbReference type="Proteomes" id="UP000217790">
    <property type="component" value="Unassembled WGS sequence"/>
</dbReference>
<organism evidence="1 2">
    <name type="scientific">Armillaria gallica</name>
    <name type="common">Bulbous honey fungus</name>
    <name type="synonym">Armillaria bulbosa</name>
    <dbReference type="NCBI Taxonomy" id="47427"/>
    <lineage>
        <taxon>Eukaryota</taxon>
        <taxon>Fungi</taxon>
        <taxon>Dikarya</taxon>
        <taxon>Basidiomycota</taxon>
        <taxon>Agaricomycotina</taxon>
        <taxon>Agaricomycetes</taxon>
        <taxon>Agaricomycetidae</taxon>
        <taxon>Agaricales</taxon>
        <taxon>Marasmiineae</taxon>
        <taxon>Physalacriaceae</taxon>
        <taxon>Armillaria</taxon>
    </lineage>
</organism>
<proteinExistence type="predicted"/>
<reference evidence="2" key="1">
    <citation type="journal article" date="2017" name="Nat. Ecol. Evol.">
        <title>Genome expansion and lineage-specific genetic innovations in the forest pathogenic fungi Armillaria.</title>
        <authorList>
            <person name="Sipos G."/>
            <person name="Prasanna A.N."/>
            <person name="Walter M.C."/>
            <person name="O'Connor E."/>
            <person name="Balint B."/>
            <person name="Krizsan K."/>
            <person name="Kiss B."/>
            <person name="Hess J."/>
            <person name="Varga T."/>
            <person name="Slot J."/>
            <person name="Riley R."/>
            <person name="Boka B."/>
            <person name="Rigling D."/>
            <person name="Barry K."/>
            <person name="Lee J."/>
            <person name="Mihaltcheva S."/>
            <person name="LaButti K."/>
            <person name="Lipzen A."/>
            <person name="Waldron R."/>
            <person name="Moloney N.M."/>
            <person name="Sperisen C."/>
            <person name="Kredics L."/>
            <person name="Vagvoelgyi C."/>
            <person name="Patrignani A."/>
            <person name="Fitzpatrick D."/>
            <person name="Nagy I."/>
            <person name="Doyle S."/>
            <person name="Anderson J.B."/>
            <person name="Grigoriev I.V."/>
            <person name="Gueldener U."/>
            <person name="Muensterkoetter M."/>
            <person name="Nagy L.G."/>
        </authorList>
    </citation>
    <scope>NUCLEOTIDE SEQUENCE [LARGE SCALE GENOMIC DNA]</scope>
    <source>
        <strain evidence="2">Ar21-2</strain>
    </source>
</reference>
<name>A0A2H3D0B3_ARMGA</name>
<evidence type="ECO:0000313" key="2">
    <source>
        <dbReference type="Proteomes" id="UP000217790"/>
    </source>
</evidence>
<sequence>MAVSLFVICSLCLTFVFSFRYKTPIFARSRCLSSLCLLPRPRLLFYPIFTESWDPRTRMVDLLPMIAQFPNLTFLTTLRLSLSISRSLEFEVTFGLFPVKCESQMLLLSSRPMHPHYRLTSVQHHFSS</sequence>
<dbReference type="AlphaFoldDB" id="A0A2H3D0B3"/>
<evidence type="ECO:0000313" key="1">
    <source>
        <dbReference type="EMBL" id="PBK88729.1"/>
    </source>
</evidence>
<gene>
    <name evidence="1" type="ORF">ARMGADRAFT_1167899</name>
</gene>
<dbReference type="InParanoid" id="A0A2H3D0B3"/>
<dbReference type="EMBL" id="KZ293671">
    <property type="protein sequence ID" value="PBK88729.1"/>
    <property type="molecule type" value="Genomic_DNA"/>
</dbReference>